<evidence type="ECO:0000313" key="2">
    <source>
        <dbReference type="Proteomes" id="UP001159405"/>
    </source>
</evidence>
<protein>
    <submittedName>
        <fullName evidence="1">Uncharacterized protein</fullName>
    </submittedName>
</protein>
<feature type="non-terminal residue" evidence="1">
    <location>
        <position position="1"/>
    </location>
</feature>
<proteinExistence type="predicted"/>
<dbReference type="Proteomes" id="UP001159405">
    <property type="component" value="Unassembled WGS sequence"/>
</dbReference>
<comment type="caution">
    <text evidence="1">The sequence shown here is derived from an EMBL/GenBank/DDBJ whole genome shotgun (WGS) entry which is preliminary data.</text>
</comment>
<dbReference type="EMBL" id="CALNXK010000130">
    <property type="protein sequence ID" value="CAH3164804.1"/>
    <property type="molecule type" value="Genomic_DNA"/>
</dbReference>
<organism evidence="1 2">
    <name type="scientific">Porites lobata</name>
    <dbReference type="NCBI Taxonomy" id="104759"/>
    <lineage>
        <taxon>Eukaryota</taxon>
        <taxon>Metazoa</taxon>
        <taxon>Cnidaria</taxon>
        <taxon>Anthozoa</taxon>
        <taxon>Hexacorallia</taxon>
        <taxon>Scleractinia</taxon>
        <taxon>Fungiina</taxon>
        <taxon>Poritidae</taxon>
        <taxon>Porites</taxon>
    </lineage>
</organism>
<keyword evidence="2" id="KW-1185">Reference proteome</keyword>
<name>A0ABN8QHQ3_9CNID</name>
<accession>A0ABN8QHQ3</accession>
<gene>
    <name evidence="1" type="ORF">PLOB_00006877</name>
</gene>
<reference evidence="1 2" key="1">
    <citation type="submission" date="2022-05" db="EMBL/GenBank/DDBJ databases">
        <authorList>
            <consortium name="Genoscope - CEA"/>
            <person name="William W."/>
        </authorList>
    </citation>
    <scope>NUCLEOTIDE SEQUENCE [LARGE SCALE GENOMIC DNA]</scope>
</reference>
<sequence>VFCSSVGVAASCSIETLQEKAKTCVNGFFDNLKKDRHQDCRELYSSKVKHCIIKVIDDCRNRTDSKTVAIMEKSSKTWISRWQYYCKDGMLDSFKGVKKLQNCPDTTLEKIGKCASSFYKKFKENKGSRSLCRKFTKAKKCIRTTLERNCDKNSWVKNAAKRYQDPHNPYCPGWVDLKRKPDGRTWTRSTDARRTWLFTAIKTNLNTIEGTWSDPSIAETFEPTKNKFIAMA</sequence>
<evidence type="ECO:0000313" key="1">
    <source>
        <dbReference type="EMBL" id="CAH3164804.1"/>
    </source>
</evidence>